<evidence type="ECO:0000313" key="2">
    <source>
        <dbReference type="Proteomes" id="UP000316562"/>
    </source>
</evidence>
<dbReference type="SUPFAM" id="SSF81593">
    <property type="entry name" value="Nucleotidyltransferase substrate binding subunit/domain"/>
    <property type="match status" value="1"/>
</dbReference>
<dbReference type="AlphaFoldDB" id="A0A519BJ90"/>
<accession>A0A519BJ90</accession>
<protein>
    <recommendedName>
        <fullName evidence="3">DUF86 domain-containing protein</fullName>
    </recommendedName>
</protein>
<organism evidence="1 2">
    <name type="scientific">Acididesulfobacter guangdongensis</name>
    <dbReference type="NCBI Taxonomy" id="2597225"/>
    <lineage>
        <taxon>Bacteria</taxon>
        <taxon>Deltaproteobacteria</taxon>
        <taxon>Candidatus Acidulodesulfobacterales</taxon>
        <taxon>Candidatus Acididesulfobacter</taxon>
    </lineage>
</organism>
<reference evidence="1 2" key="1">
    <citation type="journal article" date="2019" name="ISME J.">
        <title>Insights into ecological role of a new deltaproteobacterial order Candidatus Acidulodesulfobacterales by metagenomics and metatranscriptomics.</title>
        <authorList>
            <person name="Tan S."/>
            <person name="Liu J."/>
            <person name="Fang Y."/>
            <person name="Hedlund B.P."/>
            <person name="Lian Z.H."/>
            <person name="Huang L.Y."/>
            <person name="Li J.T."/>
            <person name="Huang L.N."/>
            <person name="Li W.J."/>
            <person name="Jiang H.C."/>
            <person name="Dong H.L."/>
            <person name="Shu W.S."/>
        </authorList>
    </citation>
    <scope>NUCLEOTIDE SEQUENCE [LARGE SCALE GENOMIC DNA]</scope>
    <source>
        <strain evidence="1">AP2</strain>
    </source>
</reference>
<dbReference type="Proteomes" id="UP000316562">
    <property type="component" value="Unassembled WGS sequence"/>
</dbReference>
<sequence length="162" mass="19533">MNDELDVDRLRLLNYVYECDRHIIKIKHALSKMKNFMPLTLSDFGSLSEDDKEHIDQLIFRYSKLQDSMGEKLFPSILKNLKEDYEHKPLRDIIDRLEKLEIIERADDWEELRKSRNFLSHEYSTEENELVININNVYGKLVPKIFLIYERIILYIENNIVK</sequence>
<dbReference type="EMBL" id="SGBC01000001">
    <property type="protein sequence ID" value="RZD17334.1"/>
    <property type="molecule type" value="Genomic_DNA"/>
</dbReference>
<name>A0A519BJ90_ACIG2</name>
<gene>
    <name evidence="1" type="ORF">EVJ46_03645</name>
</gene>
<comment type="caution">
    <text evidence="1">The sequence shown here is derived from an EMBL/GenBank/DDBJ whole genome shotgun (WGS) entry which is preliminary data.</text>
</comment>
<evidence type="ECO:0008006" key="3">
    <source>
        <dbReference type="Google" id="ProtNLM"/>
    </source>
</evidence>
<evidence type="ECO:0000313" key="1">
    <source>
        <dbReference type="EMBL" id="RZD17334.1"/>
    </source>
</evidence>
<dbReference type="Gene3D" id="1.20.120.330">
    <property type="entry name" value="Nucleotidyltransferases domain 2"/>
    <property type="match status" value="1"/>
</dbReference>
<proteinExistence type="predicted"/>